<name>A0A2G9XBH7_UNCKA</name>
<comment type="subcellular location">
    <subcellularLocation>
        <location evidence="3">Cytoplasm</location>
    </subcellularLocation>
    <text evidence="3">The tmRNA-SmpB complex associates with stalled 70S ribosomes.</text>
</comment>
<dbReference type="Proteomes" id="UP000231388">
    <property type="component" value="Unassembled WGS sequence"/>
</dbReference>
<dbReference type="SUPFAM" id="SSF74982">
    <property type="entry name" value="Small protein B (SmpB)"/>
    <property type="match status" value="1"/>
</dbReference>
<organism evidence="5 6">
    <name type="scientific">candidate division WWE3 bacterium CG23_combo_of_CG06-09_8_20_14_all_40_14</name>
    <dbReference type="NCBI Taxonomy" id="1975095"/>
    <lineage>
        <taxon>Bacteria</taxon>
        <taxon>Katanobacteria</taxon>
    </lineage>
</organism>
<evidence type="ECO:0000313" key="6">
    <source>
        <dbReference type="Proteomes" id="UP000231388"/>
    </source>
</evidence>
<dbReference type="PANTHER" id="PTHR30308">
    <property type="entry name" value="TMRNA-BINDING COMPONENT OF TRANS-TRANSLATION TAGGING COMPLEX"/>
    <property type="match status" value="1"/>
</dbReference>
<evidence type="ECO:0000256" key="1">
    <source>
        <dbReference type="ARBA" id="ARBA00022490"/>
    </source>
</evidence>
<dbReference type="GO" id="GO:0005829">
    <property type="term" value="C:cytosol"/>
    <property type="evidence" value="ECO:0007669"/>
    <property type="project" value="TreeGrafter"/>
</dbReference>
<dbReference type="EMBL" id="PCQY01000036">
    <property type="protein sequence ID" value="PIP04312.1"/>
    <property type="molecule type" value="Genomic_DNA"/>
</dbReference>
<dbReference type="GO" id="GO:0003723">
    <property type="term" value="F:RNA binding"/>
    <property type="evidence" value="ECO:0007669"/>
    <property type="project" value="UniProtKB-UniRule"/>
</dbReference>
<comment type="similarity">
    <text evidence="3">Belongs to the SmpB family.</text>
</comment>
<reference evidence="5 6" key="1">
    <citation type="submission" date="2017-09" db="EMBL/GenBank/DDBJ databases">
        <title>Depth-based differentiation of microbial function through sediment-hosted aquifers and enrichment of novel symbionts in the deep terrestrial subsurface.</title>
        <authorList>
            <person name="Probst A.J."/>
            <person name="Ladd B."/>
            <person name="Jarett J.K."/>
            <person name="Geller-Mcgrath D.E."/>
            <person name="Sieber C.M."/>
            <person name="Emerson J.B."/>
            <person name="Anantharaman K."/>
            <person name="Thomas B.C."/>
            <person name="Malmstrom R."/>
            <person name="Stieglmeier M."/>
            <person name="Klingl A."/>
            <person name="Woyke T."/>
            <person name="Ryan C.M."/>
            <person name="Banfield J.F."/>
        </authorList>
    </citation>
    <scope>NUCLEOTIDE SEQUENCE [LARGE SCALE GENOMIC DNA]</scope>
    <source>
        <strain evidence="5">CG23_combo_of_CG06-09_8_20_14_all_40_14</strain>
    </source>
</reference>
<dbReference type="PANTHER" id="PTHR30308:SF2">
    <property type="entry name" value="SSRA-BINDING PROTEIN"/>
    <property type="match status" value="1"/>
</dbReference>
<dbReference type="GO" id="GO:0070929">
    <property type="term" value="P:trans-translation"/>
    <property type="evidence" value="ECO:0007669"/>
    <property type="project" value="UniProtKB-UniRule"/>
</dbReference>
<gene>
    <name evidence="3" type="primary">smpB</name>
    <name evidence="5" type="ORF">COX53_03070</name>
</gene>
<keyword evidence="2 3" id="KW-0694">RNA-binding</keyword>
<comment type="function">
    <text evidence="3">Required for rescue of stalled ribosomes mediated by trans-translation. Binds to transfer-messenger RNA (tmRNA), required for stable association of tmRNA with ribosomes. tmRNA and SmpB together mimic tRNA shape, replacing the anticodon stem-loop with SmpB. tmRNA is encoded by the ssrA gene; the 2 termini fold to resemble tRNA(Ala) and it encodes a 'tag peptide', a short internal open reading frame. During trans-translation Ala-aminoacylated tmRNA acts like a tRNA, entering the A-site of stalled ribosomes, displacing the stalled mRNA. The ribosome then switches to translate the ORF on the tmRNA; the nascent peptide is terminated with the 'tag peptide' encoded by the tmRNA and targeted for degradation. The ribosome is freed to recommence translation, which seems to be the essential function of trans-translation.</text>
</comment>
<accession>A0A2G9XBH7</accession>
<dbReference type="NCBIfam" id="NF003843">
    <property type="entry name" value="PRK05422.1"/>
    <property type="match status" value="1"/>
</dbReference>
<dbReference type="NCBIfam" id="TIGR00086">
    <property type="entry name" value="smpB"/>
    <property type="match status" value="1"/>
</dbReference>
<dbReference type="InterPro" id="IPR000037">
    <property type="entry name" value="SsrA-bd_prot"/>
</dbReference>
<dbReference type="Gene3D" id="2.40.280.10">
    <property type="match status" value="1"/>
</dbReference>
<comment type="caution">
    <text evidence="5">The sequence shown here is derived from an EMBL/GenBank/DDBJ whole genome shotgun (WGS) entry which is preliminary data.</text>
</comment>
<dbReference type="InterPro" id="IPR020081">
    <property type="entry name" value="SsrA-bd_prot_CS"/>
</dbReference>
<evidence type="ECO:0000256" key="3">
    <source>
        <dbReference type="HAMAP-Rule" id="MF_00023"/>
    </source>
</evidence>
<dbReference type="InterPro" id="IPR023620">
    <property type="entry name" value="SmpB"/>
</dbReference>
<dbReference type="Pfam" id="PF01668">
    <property type="entry name" value="SmpB"/>
    <property type="match status" value="1"/>
</dbReference>
<evidence type="ECO:0000313" key="5">
    <source>
        <dbReference type="EMBL" id="PIP04312.1"/>
    </source>
</evidence>
<dbReference type="CDD" id="cd09294">
    <property type="entry name" value="SmpB"/>
    <property type="match status" value="1"/>
</dbReference>
<dbReference type="PROSITE" id="PS01317">
    <property type="entry name" value="SSRP"/>
    <property type="match status" value="1"/>
</dbReference>
<evidence type="ECO:0000256" key="4">
    <source>
        <dbReference type="SAM" id="MobiDB-lite"/>
    </source>
</evidence>
<dbReference type="HAMAP" id="MF_00023">
    <property type="entry name" value="SmpB"/>
    <property type="match status" value="1"/>
</dbReference>
<keyword evidence="1 3" id="KW-0963">Cytoplasm</keyword>
<dbReference type="AlphaFoldDB" id="A0A2G9XBH7"/>
<feature type="region of interest" description="Disordered" evidence="4">
    <location>
        <begin position="127"/>
        <end position="150"/>
    </location>
</feature>
<proteinExistence type="inferred from homology"/>
<feature type="compositionally biased region" description="Basic and acidic residues" evidence="4">
    <location>
        <begin position="127"/>
        <end position="140"/>
    </location>
</feature>
<dbReference type="GO" id="GO:0070930">
    <property type="term" value="P:trans-translation-dependent protein tagging"/>
    <property type="evidence" value="ECO:0007669"/>
    <property type="project" value="TreeGrafter"/>
</dbReference>
<protein>
    <recommendedName>
        <fullName evidence="3">SsrA-binding protein</fullName>
    </recommendedName>
    <alternativeName>
        <fullName evidence="3">Small protein B</fullName>
    </alternativeName>
</protein>
<evidence type="ECO:0000256" key="2">
    <source>
        <dbReference type="ARBA" id="ARBA00022884"/>
    </source>
</evidence>
<sequence length="150" mass="17200">MKTLISNKRILREYGLAEKYEAGIKLLGLEVKALKEGKGNLKGSIVKIADKKILLIGFNIPPYSRAADKNYQPTRSRILLLNKREIKKLAGFLSQKGYSAFPLRIYLKNNLIKVELGVGRKLKKYEKKREAKERQEEKDLQMCYNSSQLG</sequence>